<feature type="chain" id="PRO_5016041934" description="Haloacid dehalogenase" evidence="1">
    <location>
        <begin position="22"/>
        <end position="341"/>
    </location>
</feature>
<name>A0A2V1JXV8_9BURK</name>
<dbReference type="CDD" id="cd01427">
    <property type="entry name" value="HAD_like"/>
    <property type="match status" value="1"/>
</dbReference>
<dbReference type="AlphaFoldDB" id="A0A2V1JXV8"/>
<evidence type="ECO:0000256" key="1">
    <source>
        <dbReference type="SAM" id="SignalP"/>
    </source>
</evidence>
<dbReference type="SUPFAM" id="SSF56784">
    <property type="entry name" value="HAD-like"/>
    <property type="match status" value="1"/>
</dbReference>
<dbReference type="RefSeq" id="WP_109061926.1">
    <property type="nucleotide sequence ID" value="NZ_QETA01000003.1"/>
</dbReference>
<dbReference type="Pfam" id="PF12710">
    <property type="entry name" value="HAD"/>
    <property type="match status" value="1"/>
</dbReference>
<dbReference type="EMBL" id="QETA01000003">
    <property type="protein sequence ID" value="PWF23310.1"/>
    <property type="molecule type" value="Genomic_DNA"/>
</dbReference>
<gene>
    <name evidence="2" type="ORF">DD235_10070</name>
</gene>
<proteinExistence type="predicted"/>
<keyword evidence="3" id="KW-1185">Reference proteome</keyword>
<feature type="signal peptide" evidence="1">
    <location>
        <begin position="1"/>
        <end position="21"/>
    </location>
</feature>
<dbReference type="InterPro" id="IPR023214">
    <property type="entry name" value="HAD_sf"/>
</dbReference>
<accession>A0A2V1JXV8</accession>
<dbReference type="Proteomes" id="UP000245212">
    <property type="component" value="Unassembled WGS sequence"/>
</dbReference>
<organism evidence="2 3">
    <name type="scientific">Corticimicrobacter populi</name>
    <dbReference type="NCBI Taxonomy" id="2175229"/>
    <lineage>
        <taxon>Bacteria</taxon>
        <taxon>Pseudomonadati</taxon>
        <taxon>Pseudomonadota</taxon>
        <taxon>Betaproteobacteria</taxon>
        <taxon>Burkholderiales</taxon>
        <taxon>Alcaligenaceae</taxon>
        <taxon>Corticimicrobacter</taxon>
    </lineage>
</organism>
<evidence type="ECO:0000313" key="2">
    <source>
        <dbReference type="EMBL" id="PWF23310.1"/>
    </source>
</evidence>
<evidence type="ECO:0008006" key="4">
    <source>
        <dbReference type="Google" id="ProtNLM"/>
    </source>
</evidence>
<dbReference type="InterPro" id="IPR036412">
    <property type="entry name" value="HAD-like_sf"/>
</dbReference>
<dbReference type="Gene3D" id="3.40.50.1000">
    <property type="entry name" value="HAD superfamily/HAD-like"/>
    <property type="match status" value="1"/>
</dbReference>
<comment type="caution">
    <text evidence="2">The sequence shown here is derived from an EMBL/GenBank/DDBJ whole genome shotgun (WGS) entry which is preliminary data.</text>
</comment>
<keyword evidence="1" id="KW-0732">Signal</keyword>
<reference evidence="3" key="1">
    <citation type="submission" date="2018-05" db="EMBL/GenBank/DDBJ databases">
        <authorList>
            <person name="Li Y."/>
        </authorList>
    </citation>
    <scope>NUCLEOTIDE SEQUENCE [LARGE SCALE GENOMIC DNA]</scope>
    <source>
        <strain evidence="3">3d-2-2</strain>
    </source>
</reference>
<evidence type="ECO:0000313" key="3">
    <source>
        <dbReference type="Proteomes" id="UP000245212"/>
    </source>
</evidence>
<sequence>MSPSFSSCLRVGLIAASLALTGCTLPPTDSPAHHALSTQSATQALPSWQDRAARQEILAFVEHVTTPGHPDYVPPAERLAVFDNDGTLWAEKPHWFSVQFYIDRVRALAPEHPEWMADPLLASVIANDPAHPPKLGGKEVIRLAALAETGLDQESFRTIARDWLATARHPETGMLYRDMVYQPMLELLELLRGHGFRTYISTGGFDEFTRALAPVYGIQPYEVLATRWKMTYQEQDGGSVVMREPTLDFYNYNEDKPVGIEVALGMRPILAAGNSDGDLAMMTYVADRSGPSLVLLVDHDDAQREYDYARGADRSHARAAERDWTRISIRDDWNTVYPHSR</sequence>
<protein>
    <recommendedName>
        <fullName evidence="4">Haloacid dehalogenase</fullName>
    </recommendedName>
</protein>